<dbReference type="KEGG" id="vg:40076397"/>
<accession>A0A1U9ZAG6</accession>
<dbReference type="OrthoDB" id="16884at10239"/>
<reference evidence="1 2" key="1">
    <citation type="journal article" date="2019" name="Genomics">
        <title>Genomic analyses of a novel bacteriophage (VB_PmiS-Isfahan) within Siphoviridae family infecting Proteus mirabilis.</title>
        <authorList>
            <person name="Yazdi M."/>
            <person name="Bouzari M."/>
            <person name="Ghaemi E.A."/>
        </authorList>
    </citation>
    <scope>NUCLEOTIDE SEQUENCE [LARGE SCALE GENOMIC DNA]</scope>
</reference>
<dbReference type="Proteomes" id="UP000221468">
    <property type="component" value="Segment"/>
</dbReference>
<dbReference type="RefSeq" id="YP_009600591.1">
    <property type="nucleotide sequence ID" value="NC_041925.1"/>
</dbReference>
<sequence>MCSAVTGNLITEWQIKYGVSDEALLEFYKLFQPNGTPHDDGKSESATSKACELMSAKYGARLWRNNSGATKDENGRMIRYGLGNTSKRINDVMKSSDYIGFVPRLITPEMVGTRIAQFMALEMKKPNWKLIPSDKRGQAQANFGSIVSNGGGIFSFISAPEQFMEIMNNVK</sequence>
<dbReference type="EMBL" id="KY742649">
    <property type="protein sequence ID" value="AQZ54642.1"/>
    <property type="molecule type" value="Genomic_DNA"/>
</dbReference>
<protein>
    <submittedName>
        <fullName evidence="1">Uncharacterized protein</fullName>
    </submittedName>
</protein>
<proteinExistence type="predicted"/>
<evidence type="ECO:0000313" key="2">
    <source>
        <dbReference type="Proteomes" id="UP000221468"/>
    </source>
</evidence>
<organism evidence="1 2">
    <name type="scientific">Proteus phage VB_PmiS-Isfahan</name>
    <dbReference type="NCBI Taxonomy" id="1969841"/>
    <lineage>
        <taxon>Viruses</taxon>
        <taxon>Duplodnaviria</taxon>
        <taxon>Heunggongvirae</taxon>
        <taxon>Uroviricota</taxon>
        <taxon>Caudoviricetes</taxon>
        <taxon>Gorganvirus</taxon>
        <taxon>Gorganvirus isfahan</taxon>
    </lineage>
</organism>
<keyword evidence="2" id="KW-1185">Reference proteome</keyword>
<dbReference type="GeneID" id="40076397"/>
<name>A0A1U9ZAG6_9CAUD</name>
<evidence type="ECO:0000313" key="1">
    <source>
        <dbReference type="EMBL" id="AQZ54642.1"/>
    </source>
</evidence>